<evidence type="ECO:0000313" key="3">
    <source>
        <dbReference type="Proteomes" id="UP000318478"/>
    </source>
</evidence>
<evidence type="ECO:0000259" key="1">
    <source>
        <dbReference type="PROSITE" id="PS51819"/>
    </source>
</evidence>
<dbReference type="Gene3D" id="3.30.720.110">
    <property type="match status" value="1"/>
</dbReference>
<name>A0A5C5YH95_9BACT</name>
<gene>
    <name evidence="2" type="ORF">Pla123a_32660</name>
</gene>
<dbReference type="PANTHER" id="PTHR34109">
    <property type="entry name" value="BNAUNNG04460D PROTEIN-RELATED"/>
    <property type="match status" value="1"/>
</dbReference>
<comment type="caution">
    <text evidence="2">The sequence shown here is derived from an EMBL/GenBank/DDBJ whole genome shotgun (WGS) entry which is preliminary data.</text>
</comment>
<dbReference type="Proteomes" id="UP000318478">
    <property type="component" value="Unassembled WGS sequence"/>
</dbReference>
<evidence type="ECO:0000313" key="2">
    <source>
        <dbReference type="EMBL" id="TWT74443.1"/>
    </source>
</evidence>
<dbReference type="RefSeq" id="WP_146588807.1">
    <property type="nucleotide sequence ID" value="NZ_SJPO01000008.1"/>
</dbReference>
<sequence>MSAENPVNFRGIIPHLVCSPAADLIAFCKQAFDAEELMRLPAPDGERLMHACLKIDAQFVFIADEFEEYCDGASRSPKVLGSTTVTLHRNVDDCDAAFQRAVDAGAEVRMPPTDMFWGDRYAVVIDPCGHCWSFGTHLKDMSPEEINQAMVDAFQQGS</sequence>
<protein>
    <submittedName>
        <fullName evidence="2">Glyoxalase-like domain protein</fullName>
    </submittedName>
</protein>
<dbReference type="InterPro" id="IPR037523">
    <property type="entry name" value="VOC_core"/>
</dbReference>
<dbReference type="Gene3D" id="3.30.720.120">
    <property type="match status" value="1"/>
</dbReference>
<dbReference type="AlphaFoldDB" id="A0A5C5YH95"/>
<dbReference type="PANTHER" id="PTHR34109:SF1">
    <property type="entry name" value="VOC DOMAIN-CONTAINING PROTEIN"/>
    <property type="match status" value="1"/>
</dbReference>
<dbReference type="PROSITE" id="PS51819">
    <property type="entry name" value="VOC"/>
    <property type="match status" value="1"/>
</dbReference>
<reference evidence="2 3" key="1">
    <citation type="submission" date="2019-02" db="EMBL/GenBank/DDBJ databases">
        <title>Deep-cultivation of Planctomycetes and their phenomic and genomic characterization uncovers novel biology.</title>
        <authorList>
            <person name="Wiegand S."/>
            <person name="Jogler M."/>
            <person name="Boedeker C."/>
            <person name="Pinto D."/>
            <person name="Vollmers J."/>
            <person name="Rivas-Marin E."/>
            <person name="Kohn T."/>
            <person name="Peeters S.H."/>
            <person name="Heuer A."/>
            <person name="Rast P."/>
            <person name="Oberbeckmann S."/>
            <person name="Bunk B."/>
            <person name="Jeske O."/>
            <person name="Meyerdierks A."/>
            <person name="Storesund J.E."/>
            <person name="Kallscheuer N."/>
            <person name="Luecker S."/>
            <person name="Lage O.M."/>
            <person name="Pohl T."/>
            <person name="Merkel B.J."/>
            <person name="Hornburger P."/>
            <person name="Mueller R.-W."/>
            <person name="Bruemmer F."/>
            <person name="Labrenz M."/>
            <person name="Spormann A.M."/>
            <person name="Op Den Camp H."/>
            <person name="Overmann J."/>
            <person name="Amann R."/>
            <person name="Jetten M.S.M."/>
            <person name="Mascher T."/>
            <person name="Medema M.H."/>
            <person name="Devos D.P."/>
            <person name="Kaster A.-K."/>
            <person name="Ovreas L."/>
            <person name="Rohde M."/>
            <person name="Galperin M.Y."/>
            <person name="Jogler C."/>
        </authorList>
    </citation>
    <scope>NUCLEOTIDE SEQUENCE [LARGE SCALE GENOMIC DNA]</scope>
    <source>
        <strain evidence="2 3">Pla123a</strain>
    </source>
</reference>
<feature type="domain" description="VOC" evidence="1">
    <location>
        <begin position="9"/>
        <end position="137"/>
    </location>
</feature>
<proteinExistence type="predicted"/>
<dbReference type="Pfam" id="PF00903">
    <property type="entry name" value="Glyoxalase"/>
    <property type="match status" value="1"/>
</dbReference>
<dbReference type="OrthoDB" id="9795306at2"/>
<dbReference type="EMBL" id="SJPO01000008">
    <property type="protein sequence ID" value="TWT74443.1"/>
    <property type="molecule type" value="Genomic_DNA"/>
</dbReference>
<dbReference type="InterPro" id="IPR029068">
    <property type="entry name" value="Glyas_Bleomycin-R_OHBP_Dase"/>
</dbReference>
<keyword evidence="3" id="KW-1185">Reference proteome</keyword>
<dbReference type="InterPro" id="IPR004360">
    <property type="entry name" value="Glyas_Fos-R_dOase_dom"/>
</dbReference>
<dbReference type="CDD" id="cd07246">
    <property type="entry name" value="VOC_like"/>
    <property type="match status" value="1"/>
</dbReference>
<accession>A0A5C5YH95</accession>
<dbReference type="SUPFAM" id="SSF54593">
    <property type="entry name" value="Glyoxalase/Bleomycin resistance protein/Dihydroxybiphenyl dioxygenase"/>
    <property type="match status" value="1"/>
</dbReference>
<organism evidence="2 3">
    <name type="scientific">Posidoniimonas polymericola</name>
    <dbReference type="NCBI Taxonomy" id="2528002"/>
    <lineage>
        <taxon>Bacteria</taxon>
        <taxon>Pseudomonadati</taxon>
        <taxon>Planctomycetota</taxon>
        <taxon>Planctomycetia</taxon>
        <taxon>Pirellulales</taxon>
        <taxon>Lacipirellulaceae</taxon>
        <taxon>Posidoniimonas</taxon>
    </lineage>
</organism>